<gene>
    <name evidence="14" type="ORF">ACHAXA_008341</name>
</gene>
<evidence type="ECO:0000256" key="3">
    <source>
        <dbReference type="ARBA" id="ARBA00022490"/>
    </source>
</evidence>
<dbReference type="FunFam" id="3.40.47.10:FF:000011">
    <property type="entry name" value="3-ketoacyl-CoA thiolase"/>
    <property type="match status" value="1"/>
</dbReference>
<proteinExistence type="inferred from homology"/>
<dbReference type="InterPro" id="IPR020613">
    <property type="entry name" value="Thiolase_CS"/>
</dbReference>
<dbReference type="Gene3D" id="3.40.47.10">
    <property type="match status" value="1"/>
</dbReference>
<dbReference type="PANTHER" id="PTHR18919:SF153">
    <property type="entry name" value="TRIFUNCTIONAL ENZYME SUBUNIT BETA, MITOCHONDRIAL"/>
    <property type="match status" value="1"/>
</dbReference>
<dbReference type="NCBIfam" id="TIGR01930">
    <property type="entry name" value="AcCoA-C-Actrans"/>
    <property type="match status" value="1"/>
</dbReference>
<dbReference type="GO" id="GO:0005739">
    <property type="term" value="C:mitochondrion"/>
    <property type="evidence" value="ECO:0007669"/>
    <property type="project" value="UniProtKB-SubCell"/>
</dbReference>
<evidence type="ECO:0000259" key="13">
    <source>
        <dbReference type="Pfam" id="PF02803"/>
    </source>
</evidence>
<evidence type="ECO:0000259" key="12">
    <source>
        <dbReference type="Pfam" id="PF00108"/>
    </source>
</evidence>
<feature type="region of interest" description="Disordered" evidence="11">
    <location>
        <begin position="34"/>
        <end position="58"/>
    </location>
</feature>
<comment type="caution">
    <text evidence="14">The sequence shown here is derived from an EMBL/GenBank/DDBJ whole genome shotgun (WGS) entry which is preliminary data.</text>
</comment>
<evidence type="ECO:0000256" key="6">
    <source>
        <dbReference type="ARBA" id="ARBA00023098"/>
    </source>
</evidence>
<organism evidence="14 15">
    <name type="scientific">Cyclostephanos tholiformis</name>
    <dbReference type="NCBI Taxonomy" id="382380"/>
    <lineage>
        <taxon>Eukaryota</taxon>
        <taxon>Sar</taxon>
        <taxon>Stramenopiles</taxon>
        <taxon>Ochrophyta</taxon>
        <taxon>Bacillariophyta</taxon>
        <taxon>Coscinodiscophyceae</taxon>
        <taxon>Thalassiosirophycidae</taxon>
        <taxon>Stephanodiscales</taxon>
        <taxon>Stephanodiscaceae</taxon>
        <taxon>Cyclostephanos</taxon>
    </lineage>
</organism>
<dbReference type="Pfam" id="PF00108">
    <property type="entry name" value="Thiolase_N"/>
    <property type="match status" value="1"/>
</dbReference>
<sequence>MITSVGQAVARRAAASSSLVDARLSSTLVVPSLAPRQERQHSHRQKPPHQQSSSAFSTNPARKNVVVVDGVRLPFAMTSTIYEDQLAVDLQRLAYQGLITKTALDKGDVDYLIAGTVIQEVRTSNIAREAAINAGFPASIGAHTVAMACISSSVAITSAVEKILCGQASCVIAGGVETFSDVPIRLTRPIRQKLITMPKAMKKGGPLGAFRHLTRGLKMKDISLETPAIANYTTGEVMGVSSDRLSAKFGVSRLEQDEFTVRSHTLAGKAHKDGWYDGEVIPYKGSTEENGIKAESTVESVSKLKPAFVKPHGTHTAANSSFLTDGASASLIMSEERALELGFKPMAYIRDWSFKSCDPFEELLLGPTYCSQEVLSRNNLNLESDIGVFEIHEAFAGQLLSNLVAMNSQSFADENFGGKKVGEVDMSKLNTKGGSLALGHPFGATGSRLVTTAARRLQAENQRFALIAACADGGAGHACILERYDN</sequence>
<dbReference type="AlphaFoldDB" id="A0ABD3R837"/>
<comment type="similarity">
    <text evidence="2 10">Belongs to the thiolase-like superfamily. Thiolase family.</text>
</comment>
<evidence type="ECO:0000313" key="14">
    <source>
        <dbReference type="EMBL" id="KAL3808552.1"/>
    </source>
</evidence>
<keyword evidence="8 10" id="KW-0012">Acyltransferase</keyword>
<evidence type="ECO:0000256" key="4">
    <source>
        <dbReference type="ARBA" id="ARBA00022679"/>
    </source>
</evidence>
<keyword evidence="15" id="KW-1185">Reference proteome</keyword>
<reference evidence="14 15" key="1">
    <citation type="submission" date="2024-10" db="EMBL/GenBank/DDBJ databases">
        <title>Updated reference genomes for cyclostephanoid diatoms.</title>
        <authorList>
            <person name="Roberts W.R."/>
            <person name="Alverson A.J."/>
        </authorList>
    </citation>
    <scope>NUCLEOTIDE SEQUENCE [LARGE SCALE GENOMIC DNA]</scope>
    <source>
        <strain evidence="14 15">AJA228-03</strain>
    </source>
</reference>
<dbReference type="Proteomes" id="UP001530377">
    <property type="component" value="Unassembled WGS sequence"/>
</dbReference>
<dbReference type="InterPro" id="IPR020616">
    <property type="entry name" value="Thiolase_N"/>
</dbReference>
<evidence type="ECO:0000256" key="5">
    <source>
        <dbReference type="ARBA" id="ARBA00022832"/>
    </source>
</evidence>
<keyword evidence="3" id="KW-0963">Cytoplasm</keyword>
<evidence type="ECO:0000256" key="2">
    <source>
        <dbReference type="ARBA" id="ARBA00010982"/>
    </source>
</evidence>
<evidence type="ECO:0000256" key="1">
    <source>
        <dbReference type="ARBA" id="ARBA00004173"/>
    </source>
</evidence>
<dbReference type="PROSITE" id="PS00737">
    <property type="entry name" value="THIOLASE_2"/>
    <property type="match status" value="1"/>
</dbReference>
<name>A0ABD3R837_9STRA</name>
<dbReference type="GO" id="GO:0003988">
    <property type="term" value="F:acetyl-CoA C-acyltransferase activity"/>
    <property type="evidence" value="ECO:0007669"/>
    <property type="project" value="UniProtKB-EC"/>
</dbReference>
<keyword evidence="5" id="KW-0276">Fatty acid metabolism</keyword>
<evidence type="ECO:0000256" key="8">
    <source>
        <dbReference type="ARBA" id="ARBA00023315"/>
    </source>
</evidence>
<protein>
    <recommendedName>
        <fullName evidence="9">acetyl-CoA C-acyltransferase</fullName>
        <ecNumber evidence="9">2.3.1.16</ecNumber>
    </recommendedName>
</protein>
<keyword evidence="6" id="KW-0443">Lipid metabolism</keyword>
<dbReference type="EMBL" id="JALLPB020000492">
    <property type="protein sequence ID" value="KAL3808552.1"/>
    <property type="molecule type" value="Genomic_DNA"/>
</dbReference>
<evidence type="ECO:0000256" key="11">
    <source>
        <dbReference type="SAM" id="MobiDB-lite"/>
    </source>
</evidence>
<dbReference type="InterPro" id="IPR020617">
    <property type="entry name" value="Thiolase_C"/>
</dbReference>
<dbReference type="SUPFAM" id="SSF53901">
    <property type="entry name" value="Thiolase-like"/>
    <property type="match status" value="2"/>
</dbReference>
<evidence type="ECO:0000256" key="10">
    <source>
        <dbReference type="RuleBase" id="RU003557"/>
    </source>
</evidence>
<evidence type="ECO:0000256" key="7">
    <source>
        <dbReference type="ARBA" id="ARBA00023128"/>
    </source>
</evidence>
<dbReference type="Pfam" id="PF02803">
    <property type="entry name" value="Thiolase_C"/>
    <property type="match status" value="1"/>
</dbReference>
<dbReference type="GO" id="GO:0006631">
    <property type="term" value="P:fatty acid metabolic process"/>
    <property type="evidence" value="ECO:0007669"/>
    <property type="project" value="UniProtKB-KW"/>
</dbReference>
<evidence type="ECO:0000313" key="15">
    <source>
        <dbReference type="Proteomes" id="UP001530377"/>
    </source>
</evidence>
<keyword evidence="4 10" id="KW-0808">Transferase</keyword>
<feature type="compositionally biased region" description="Polar residues" evidence="11">
    <location>
        <begin position="48"/>
        <end position="58"/>
    </location>
</feature>
<accession>A0ABD3R837</accession>
<dbReference type="InterPro" id="IPR016039">
    <property type="entry name" value="Thiolase-like"/>
</dbReference>
<dbReference type="InterPro" id="IPR002155">
    <property type="entry name" value="Thiolase"/>
</dbReference>
<dbReference type="PANTHER" id="PTHR18919">
    <property type="entry name" value="ACETYL-COA C-ACYLTRANSFERASE"/>
    <property type="match status" value="1"/>
</dbReference>
<evidence type="ECO:0000256" key="9">
    <source>
        <dbReference type="ARBA" id="ARBA00024073"/>
    </source>
</evidence>
<dbReference type="CDD" id="cd00751">
    <property type="entry name" value="thiolase"/>
    <property type="match status" value="1"/>
</dbReference>
<keyword evidence="7" id="KW-0496">Mitochondrion</keyword>
<feature type="domain" description="Thiolase N-terminal" evidence="12">
    <location>
        <begin position="65"/>
        <end position="336"/>
    </location>
</feature>
<feature type="domain" description="Thiolase C-terminal" evidence="13">
    <location>
        <begin position="344"/>
        <end position="483"/>
    </location>
</feature>
<dbReference type="EC" id="2.3.1.16" evidence="9"/>
<comment type="subcellular location">
    <subcellularLocation>
        <location evidence="1">Mitochondrion</location>
    </subcellularLocation>
</comment>